<evidence type="ECO:0008006" key="4">
    <source>
        <dbReference type="Google" id="ProtNLM"/>
    </source>
</evidence>
<reference evidence="3" key="1">
    <citation type="submission" date="2017-04" db="EMBL/GenBank/DDBJ databases">
        <title>Function of individual gut microbiota members based on whole genome sequencing of pure cultures obtained from chicken caecum.</title>
        <authorList>
            <person name="Medvecky M."/>
            <person name="Cejkova D."/>
            <person name="Polansky O."/>
            <person name="Karasova D."/>
            <person name="Kubasova T."/>
            <person name="Cizek A."/>
            <person name="Rychlik I."/>
        </authorList>
    </citation>
    <scope>NUCLEOTIDE SEQUENCE [LARGE SCALE GENOMIC DNA]</scope>
    <source>
        <strain evidence="3">An273</strain>
    </source>
</reference>
<protein>
    <recommendedName>
        <fullName evidence="4">Lipoprotein</fullName>
    </recommendedName>
</protein>
<dbReference type="EMBL" id="NFJD01000004">
    <property type="protein sequence ID" value="OUO56220.1"/>
    <property type="molecule type" value="Genomic_DNA"/>
</dbReference>
<accession>A0A1Y4DIS8</accession>
<dbReference type="AlphaFoldDB" id="A0A1Y4DIS8"/>
<dbReference type="OrthoDB" id="9844813at2"/>
<gene>
    <name evidence="2" type="ORF">B5F75_06270</name>
</gene>
<comment type="caution">
    <text evidence="2">The sequence shown here is derived from an EMBL/GenBank/DDBJ whole genome shotgun (WGS) entry which is preliminary data.</text>
</comment>
<dbReference type="Proteomes" id="UP000196368">
    <property type="component" value="Unassembled WGS sequence"/>
</dbReference>
<name>A0A1Y4DIS8_9BACT</name>
<feature type="signal peptide" evidence="1">
    <location>
        <begin position="1"/>
        <end position="17"/>
    </location>
</feature>
<keyword evidence="3" id="KW-1185">Reference proteome</keyword>
<evidence type="ECO:0000256" key="1">
    <source>
        <dbReference type="SAM" id="SignalP"/>
    </source>
</evidence>
<proteinExistence type="predicted"/>
<feature type="chain" id="PRO_5011988722" description="Lipoprotein" evidence="1">
    <location>
        <begin position="18"/>
        <end position="185"/>
    </location>
</feature>
<dbReference type="PROSITE" id="PS51257">
    <property type="entry name" value="PROKAR_LIPOPROTEIN"/>
    <property type="match status" value="1"/>
</dbReference>
<evidence type="ECO:0000313" key="3">
    <source>
        <dbReference type="Proteomes" id="UP000196368"/>
    </source>
</evidence>
<keyword evidence="1" id="KW-0732">Signal</keyword>
<sequence length="185" mass="21229">MKKMLGLLFVSSFILLAGCQAQKEESPYNRTNPKQDYERLLRTHVFAACQNPGKPYALYSLATLNKRPSDNDPRYKVTFFNGPCEGQTVWTTDVLLKTAAVGAEPLPKGTVLLRNFWNPKDPYDTEKADRWHIGVVSSSQRLDKGIVDMEFPRDRNDFMPAREGVYLHNVRYITKPEVKDVRTFL</sequence>
<dbReference type="RefSeq" id="WP_087289083.1">
    <property type="nucleotide sequence ID" value="NZ_NFJD01000004.1"/>
</dbReference>
<evidence type="ECO:0000313" key="2">
    <source>
        <dbReference type="EMBL" id="OUO56220.1"/>
    </source>
</evidence>
<organism evidence="2 3">
    <name type="scientific">Candidatus Avelusimicrobium gallicola</name>
    <dbReference type="NCBI Taxonomy" id="2562704"/>
    <lineage>
        <taxon>Bacteria</taxon>
        <taxon>Pseudomonadati</taxon>
        <taxon>Elusimicrobiota</taxon>
        <taxon>Elusimicrobia</taxon>
        <taxon>Elusimicrobiales</taxon>
        <taxon>Elusimicrobiaceae</taxon>
        <taxon>Candidatus Avelusimicrobium</taxon>
    </lineage>
</organism>